<dbReference type="EMBL" id="JAKKPZ010000218">
    <property type="protein sequence ID" value="KAI1698442.1"/>
    <property type="molecule type" value="Genomic_DNA"/>
</dbReference>
<sequence length="81" mass="8960">MQLSYDYFGVGLDLISIANTIIGYGAQFDGVINVAIYLIRHQEFRECSKRLICGIVGKVHILGQVSDISLTTTMVVPVRND</sequence>
<gene>
    <name evidence="1" type="ORF">DdX_17897</name>
</gene>
<organism evidence="1 2">
    <name type="scientific">Ditylenchus destructor</name>
    <dbReference type="NCBI Taxonomy" id="166010"/>
    <lineage>
        <taxon>Eukaryota</taxon>
        <taxon>Metazoa</taxon>
        <taxon>Ecdysozoa</taxon>
        <taxon>Nematoda</taxon>
        <taxon>Chromadorea</taxon>
        <taxon>Rhabditida</taxon>
        <taxon>Tylenchina</taxon>
        <taxon>Tylenchomorpha</taxon>
        <taxon>Sphaerularioidea</taxon>
        <taxon>Anguinidae</taxon>
        <taxon>Anguininae</taxon>
        <taxon>Ditylenchus</taxon>
    </lineage>
</organism>
<dbReference type="Proteomes" id="UP001201812">
    <property type="component" value="Unassembled WGS sequence"/>
</dbReference>
<evidence type="ECO:0000313" key="2">
    <source>
        <dbReference type="Proteomes" id="UP001201812"/>
    </source>
</evidence>
<evidence type="ECO:0000313" key="1">
    <source>
        <dbReference type="EMBL" id="KAI1698442.1"/>
    </source>
</evidence>
<keyword evidence="2" id="KW-1185">Reference proteome</keyword>
<name>A0AAD4QVD2_9BILA</name>
<reference evidence="1" key="1">
    <citation type="submission" date="2022-01" db="EMBL/GenBank/DDBJ databases">
        <title>Genome Sequence Resource for Two Populations of Ditylenchus destructor, the Migratory Endoparasitic Phytonematode.</title>
        <authorList>
            <person name="Zhang H."/>
            <person name="Lin R."/>
            <person name="Xie B."/>
        </authorList>
    </citation>
    <scope>NUCLEOTIDE SEQUENCE</scope>
    <source>
        <strain evidence="1">BazhouSP</strain>
    </source>
</reference>
<comment type="caution">
    <text evidence="1">The sequence shown here is derived from an EMBL/GenBank/DDBJ whole genome shotgun (WGS) entry which is preliminary data.</text>
</comment>
<accession>A0AAD4QVD2</accession>
<protein>
    <submittedName>
        <fullName evidence="1">Uncharacterized protein</fullName>
    </submittedName>
</protein>
<dbReference type="AlphaFoldDB" id="A0AAD4QVD2"/>
<proteinExistence type="predicted"/>